<accession>A0ABU1XJM1</accession>
<feature type="domain" description="ChsH2 C-terminal OB-fold" evidence="2">
    <location>
        <begin position="246"/>
        <end position="310"/>
    </location>
</feature>
<evidence type="ECO:0000256" key="1">
    <source>
        <dbReference type="SAM" id="MobiDB-lite"/>
    </source>
</evidence>
<evidence type="ECO:0000313" key="4">
    <source>
        <dbReference type="Proteomes" id="UP001251217"/>
    </source>
</evidence>
<feature type="domain" description="ChsH2 C-terminal OB-fold" evidence="2">
    <location>
        <begin position="85"/>
        <end position="148"/>
    </location>
</feature>
<comment type="caution">
    <text evidence="3">The sequence shown here is derived from an EMBL/GenBank/DDBJ whole genome shotgun (WGS) entry which is preliminary data.</text>
</comment>
<keyword evidence="4" id="KW-1185">Reference proteome</keyword>
<feature type="region of interest" description="Disordered" evidence="1">
    <location>
        <begin position="163"/>
        <end position="182"/>
    </location>
</feature>
<organism evidence="3 4">
    <name type="scientific">Nocardia kruczakiae</name>
    <dbReference type="NCBI Taxonomy" id="261477"/>
    <lineage>
        <taxon>Bacteria</taxon>
        <taxon>Bacillati</taxon>
        <taxon>Actinomycetota</taxon>
        <taxon>Actinomycetes</taxon>
        <taxon>Mycobacteriales</taxon>
        <taxon>Nocardiaceae</taxon>
        <taxon>Nocardia</taxon>
    </lineage>
</organism>
<protein>
    <submittedName>
        <fullName evidence="3">OB-fold protein</fullName>
    </submittedName>
</protein>
<evidence type="ECO:0000313" key="3">
    <source>
        <dbReference type="EMBL" id="MDR7170735.1"/>
    </source>
</evidence>
<gene>
    <name evidence="3" type="ORF">J2W56_004486</name>
</gene>
<dbReference type="Pfam" id="PF01796">
    <property type="entry name" value="OB_ChsH2_C"/>
    <property type="match status" value="2"/>
</dbReference>
<dbReference type="EMBL" id="JAVDWW010000007">
    <property type="protein sequence ID" value="MDR7170735.1"/>
    <property type="molecule type" value="Genomic_DNA"/>
</dbReference>
<dbReference type="PANTHER" id="PTHR34075:SF5">
    <property type="entry name" value="BLR3430 PROTEIN"/>
    <property type="match status" value="1"/>
</dbReference>
<feature type="region of interest" description="Disordered" evidence="1">
    <location>
        <begin position="1"/>
        <end position="21"/>
    </location>
</feature>
<dbReference type="InterPro" id="IPR002878">
    <property type="entry name" value="ChsH2_C"/>
</dbReference>
<dbReference type="SUPFAM" id="SSF50249">
    <property type="entry name" value="Nucleic acid-binding proteins"/>
    <property type="match status" value="2"/>
</dbReference>
<reference evidence="3 4" key="1">
    <citation type="submission" date="2023-07" db="EMBL/GenBank/DDBJ databases">
        <title>Sorghum-associated microbial communities from plants grown in Nebraska, USA.</title>
        <authorList>
            <person name="Schachtman D."/>
        </authorList>
    </citation>
    <scope>NUCLEOTIDE SEQUENCE [LARGE SCALE GENOMIC DNA]</scope>
    <source>
        <strain evidence="3 4">4272</strain>
    </source>
</reference>
<dbReference type="InterPro" id="IPR012340">
    <property type="entry name" value="NA-bd_OB-fold"/>
</dbReference>
<dbReference type="InterPro" id="IPR052513">
    <property type="entry name" value="Thioester_dehydratase-like"/>
</dbReference>
<proteinExistence type="predicted"/>
<dbReference type="Proteomes" id="UP001251217">
    <property type="component" value="Unassembled WGS sequence"/>
</dbReference>
<feature type="compositionally biased region" description="Polar residues" evidence="1">
    <location>
        <begin position="166"/>
        <end position="177"/>
    </location>
</feature>
<evidence type="ECO:0000259" key="2">
    <source>
        <dbReference type="Pfam" id="PF01796"/>
    </source>
</evidence>
<name>A0ABU1XJM1_9NOCA</name>
<dbReference type="PANTHER" id="PTHR34075">
    <property type="entry name" value="BLR3430 PROTEIN"/>
    <property type="match status" value="1"/>
</dbReference>
<dbReference type="Gene3D" id="6.10.30.10">
    <property type="match status" value="2"/>
</dbReference>
<sequence>MTNGNTMTGVIAKGSGPEAEPAPEVLSAELRMKFDYTRSVGPTIGRFLTGLREGRIVGVRGSDGRVIVPPAEFDPVTAERLTDFVDVSDVGTVQSWSWVADPLPGQPFDRPFAWALVKFDGADTAVLHALDVPSPDEVRSGLRVRVRWAAERSGSIHDIACVEPGETSSAPAGSTSPDADAAEPVTGIVTPIDLRYKHTASPTETRYLKALVEGRLIGGRADAESKVYFPPRGADPIDGRPTDEMVDLPDTGTITTFCIVNVPFMGQKIKPPYVTAYVLLDGADIPVLHRVLGCDPSEVRMGMRVKAVWKPREEWGYTLENVDHFEPNGEPDADYDSYRHHL</sequence>